<dbReference type="PANTHER" id="PTHR30466">
    <property type="entry name" value="FLAVIN REDUCTASE"/>
    <property type="match status" value="1"/>
</dbReference>
<feature type="domain" description="Flavin reductase like" evidence="2">
    <location>
        <begin position="1"/>
        <end position="117"/>
    </location>
</feature>
<dbReference type="EMBL" id="CP127173">
    <property type="protein sequence ID" value="WIV62074.1"/>
    <property type="molecule type" value="Genomic_DNA"/>
</dbReference>
<gene>
    <name evidence="3" type="ORF">QP939_20810</name>
</gene>
<dbReference type="RefSeq" id="WP_285459800.1">
    <property type="nucleotide sequence ID" value="NZ_CP127173.1"/>
</dbReference>
<dbReference type="Proteomes" id="UP001227101">
    <property type="component" value="Chromosome"/>
</dbReference>
<dbReference type="SMART" id="SM00903">
    <property type="entry name" value="Flavin_Reduct"/>
    <property type="match status" value="1"/>
</dbReference>
<dbReference type="EC" id="1.-.-.-" evidence="3"/>
<keyword evidence="1 3" id="KW-0560">Oxidoreductase</keyword>
<dbReference type="Gene3D" id="2.30.110.10">
    <property type="entry name" value="Electron Transport, Fmn-binding Protein, Chain A"/>
    <property type="match status" value="1"/>
</dbReference>
<dbReference type="InterPro" id="IPR050268">
    <property type="entry name" value="NADH-dep_flavin_reductase"/>
</dbReference>
<dbReference type="GO" id="GO:0016491">
    <property type="term" value="F:oxidoreductase activity"/>
    <property type="evidence" value="ECO:0007669"/>
    <property type="project" value="UniProtKB-KW"/>
</dbReference>
<dbReference type="InterPro" id="IPR002563">
    <property type="entry name" value="Flavin_Rdtase-like_dom"/>
</dbReference>
<evidence type="ECO:0000313" key="4">
    <source>
        <dbReference type="Proteomes" id="UP001227101"/>
    </source>
</evidence>
<dbReference type="Pfam" id="PF01613">
    <property type="entry name" value="Flavin_Reduct"/>
    <property type="match status" value="1"/>
</dbReference>
<name>A0ABY8Y247_9PSEU</name>
<reference evidence="3 4" key="1">
    <citation type="submission" date="2023-06" db="EMBL/GenBank/DDBJ databases">
        <authorList>
            <person name="Oyuntsetseg B."/>
            <person name="Kim S.B."/>
        </authorList>
    </citation>
    <scope>NUCLEOTIDE SEQUENCE [LARGE SCALE GENOMIC DNA]</scope>
    <source>
        <strain evidence="3 4">2-2</strain>
    </source>
</reference>
<dbReference type="PANTHER" id="PTHR30466:SF1">
    <property type="entry name" value="FMN REDUCTASE (NADH) RUTF"/>
    <property type="match status" value="1"/>
</dbReference>
<evidence type="ECO:0000313" key="3">
    <source>
        <dbReference type="EMBL" id="WIV62074.1"/>
    </source>
</evidence>
<proteinExistence type="predicted"/>
<protein>
    <submittedName>
        <fullName evidence="3">Flavin reductase family protein</fullName>
        <ecNumber evidence="3">1.-.-.-</ecNumber>
    </submittedName>
</protein>
<accession>A0ABY8Y247</accession>
<organism evidence="3 4">
    <name type="scientific">Amycolatopsis nalaikhensis</name>
    <dbReference type="NCBI Taxonomy" id="715472"/>
    <lineage>
        <taxon>Bacteria</taxon>
        <taxon>Bacillati</taxon>
        <taxon>Actinomycetota</taxon>
        <taxon>Actinomycetes</taxon>
        <taxon>Pseudonocardiales</taxon>
        <taxon>Pseudonocardiaceae</taxon>
        <taxon>Amycolatopsis</taxon>
    </lineage>
</organism>
<keyword evidence="4" id="KW-1185">Reference proteome</keyword>
<dbReference type="InterPro" id="IPR012349">
    <property type="entry name" value="Split_barrel_FMN-bd"/>
</dbReference>
<sequence length="120" mass="13161">MRSPCTLNPEEPVWLDRSADCHPTFGRTHRFAVNILGPRHASLAVRFATKGGDKFAEETFVDGVLGAPRLPDAVATVECEVEARYPGGDHTILVGNVQHAHLGPETPVVYARRRFFDAPV</sequence>
<evidence type="ECO:0000256" key="1">
    <source>
        <dbReference type="ARBA" id="ARBA00023002"/>
    </source>
</evidence>
<evidence type="ECO:0000259" key="2">
    <source>
        <dbReference type="SMART" id="SM00903"/>
    </source>
</evidence>
<dbReference type="SUPFAM" id="SSF50475">
    <property type="entry name" value="FMN-binding split barrel"/>
    <property type="match status" value="1"/>
</dbReference>